<dbReference type="AlphaFoldDB" id="A0A5B7CIH4"/>
<dbReference type="EMBL" id="VSRR010000033">
    <property type="protein sequence ID" value="MPC08504.1"/>
    <property type="molecule type" value="Genomic_DNA"/>
</dbReference>
<gene>
    <name evidence="2" type="ORF">E2C01_001090</name>
</gene>
<organism evidence="2 3">
    <name type="scientific">Portunus trituberculatus</name>
    <name type="common">Swimming crab</name>
    <name type="synonym">Neptunus trituberculatus</name>
    <dbReference type="NCBI Taxonomy" id="210409"/>
    <lineage>
        <taxon>Eukaryota</taxon>
        <taxon>Metazoa</taxon>
        <taxon>Ecdysozoa</taxon>
        <taxon>Arthropoda</taxon>
        <taxon>Crustacea</taxon>
        <taxon>Multicrustacea</taxon>
        <taxon>Malacostraca</taxon>
        <taxon>Eumalacostraca</taxon>
        <taxon>Eucarida</taxon>
        <taxon>Decapoda</taxon>
        <taxon>Pleocyemata</taxon>
        <taxon>Brachyura</taxon>
        <taxon>Eubrachyura</taxon>
        <taxon>Portunoidea</taxon>
        <taxon>Portunidae</taxon>
        <taxon>Portuninae</taxon>
        <taxon>Portunus</taxon>
    </lineage>
</organism>
<reference evidence="2 3" key="1">
    <citation type="submission" date="2019-05" db="EMBL/GenBank/DDBJ databases">
        <title>Another draft genome of Portunus trituberculatus and its Hox gene families provides insights of decapod evolution.</title>
        <authorList>
            <person name="Jeong J.-H."/>
            <person name="Song I."/>
            <person name="Kim S."/>
            <person name="Choi T."/>
            <person name="Kim D."/>
            <person name="Ryu S."/>
            <person name="Kim W."/>
        </authorList>
    </citation>
    <scope>NUCLEOTIDE SEQUENCE [LARGE SCALE GENOMIC DNA]</scope>
    <source>
        <tissue evidence="2">Muscle</tissue>
    </source>
</reference>
<evidence type="ECO:0000313" key="2">
    <source>
        <dbReference type="EMBL" id="MPC08504.1"/>
    </source>
</evidence>
<comment type="caution">
    <text evidence="2">The sequence shown here is derived from an EMBL/GenBank/DDBJ whole genome shotgun (WGS) entry which is preliminary data.</text>
</comment>
<evidence type="ECO:0000256" key="1">
    <source>
        <dbReference type="SAM" id="MobiDB-lite"/>
    </source>
</evidence>
<protein>
    <submittedName>
        <fullName evidence="2">Uncharacterized protein</fullName>
    </submittedName>
</protein>
<evidence type="ECO:0000313" key="3">
    <source>
        <dbReference type="Proteomes" id="UP000324222"/>
    </source>
</evidence>
<proteinExistence type="predicted"/>
<keyword evidence="3" id="KW-1185">Reference proteome</keyword>
<feature type="region of interest" description="Disordered" evidence="1">
    <location>
        <begin position="80"/>
        <end position="101"/>
    </location>
</feature>
<dbReference type="Proteomes" id="UP000324222">
    <property type="component" value="Unassembled WGS sequence"/>
</dbReference>
<accession>A0A5B7CIH4</accession>
<name>A0A5B7CIH4_PORTR</name>
<sequence length="119" mass="12614">MFTGRVWAGGGEEGRQGITLRKSPSITSRVAITAARHLVVCRAALPARTSPLVTALLLGHIAIEQQAELAWHWLGEHGGDGTINRETTESKSRGESSVAAGMAHERKGLKFLCDGEVAG</sequence>